<evidence type="ECO:0000256" key="2">
    <source>
        <dbReference type="ARBA" id="ARBA00006582"/>
    </source>
</evidence>
<dbReference type="AlphaFoldDB" id="A0A0F7SNB3"/>
<name>A0A0F7SNB3_PHARH</name>
<accession>A0A0F7SNB3</accession>
<dbReference type="Pfam" id="PF02893">
    <property type="entry name" value="GRAM"/>
    <property type="match status" value="1"/>
</dbReference>
<dbReference type="InterPro" id="IPR051482">
    <property type="entry name" value="Cholesterol_transport"/>
</dbReference>
<keyword evidence="5 7" id="KW-0472">Membrane</keyword>
<protein>
    <submittedName>
        <fullName evidence="9">Uncharacterized conserved protein, contains GRAM domain</fullName>
    </submittedName>
</protein>
<feature type="transmembrane region" description="Helical" evidence="7">
    <location>
        <begin position="553"/>
        <end position="571"/>
    </location>
</feature>
<comment type="similarity">
    <text evidence="2">Belongs to the YSP2 family.</text>
</comment>
<comment type="subcellular location">
    <subcellularLocation>
        <location evidence="1">Membrane</location>
        <topology evidence="1">Single-pass membrane protein</topology>
    </subcellularLocation>
</comment>
<dbReference type="GO" id="GO:0032541">
    <property type="term" value="C:cortical endoplasmic reticulum"/>
    <property type="evidence" value="ECO:0007669"/>
    <property type="project" value="TreeGrafter"/>
</dbReference>
<dbReference type="Gene3D" id="2.30.29.30">
    <property type="entry name" value="Pleckstrin-homology domain (PH domain)/Phosphotyrosine-binding domain (PTB)"/>
    <property type="match status" value="1"/>
</dbReference>
<dbReference type="PROSITE" id="PS51778">
    <property type="entry name" value="VAST"/>
    <property type="match status" value="1"/>
</dbReference>
<evidence type="ECO:0000256" key="6">
    <source>
        <dbReference type="SAM" id="MobiDB-lite"/>
    </source>
</evidence>
<feature type="region of interest" description="Disordered" evidence="6">
    <location>
        <begin position="214"/>
        <end position="296"/>
    </location>
</feature>
<dbReference type="InterPro" id="IPR031968">
    <property type="entry name" value="VASt"/>
</dbReference>
<keyword evidence="3 7" id="KW-0812">Transmembrane</keyword>
<feature type="domain" description="VASt" evidence="8">
    <location>
        <begin position="313"/>
        <end position="478"/>
    </location>
</feature>
<reference evidence="9" key="1">
    <citation type="submission" date="2014-08" db="EMBL/GenBank/DDBJ databases">
        <authorList>
            <person name="Sharma Rahul"/>
            <person name="Thines Marco"/>
        </authorList>
    </citation>
    <scope>NUCLEOTIDE SEQUENCE</scope>
</reference>
<keyword evidence="4 7" id="KW-1133">Transmembrane helix</keyword>
<evidence type="ECO:0000256" key="4">
    <source>
        <dbReference type="ARBA" id="ARBA00022989"/>
    </source>
</evidence>
<sequence length="632" mass="67939">MSNETYIATTVTTESAVLPAKDIVYQPPASAPVISYDTPTPTRELADPHETLVATSANSLSEHSAEHPEGHELNRVLSASSDISLTSIASDIKPKRDKEWRSTFDLLDDEELLDTHGCAISKDILIHGRIYISSRSVAFKSNILGFKTKVHFPLTSVTEVSPKMTALIIPNAIEIVHDGETTVFSTLPTRDSTLEILTTAWKTQAPEAFAAFAARNPEVETRDRSSSISSVNSTGSGSSKAPSFATAPAGTTFARPAPGSSNNNPAQAYADEMNTRTPTNGSDVQAGGKPKTKSGEIVPGQMHAATQPGRPHMEEDALDVRFATTPQKIWDLLYKSEEFTRKVWEGLGFTDIKIAPWVNNKRDYSYVKPLSGKIGPSSVICYFSDEIINEDADSWYGITTITRTPDIPSGKSFEVHSLTTLAWEGPPKGGCRMKASSRVEWSGRSMIKSIINSSSIEGQTTYNKTLADATKDAIKKDPAQFGLGSGQGDDDDDDMSIKTAPAKTSAAVPTATPNRDVGKPAHSPAVGSSSASKKSESFAADQLNSMLEDPVKLALAVLLVFSLLFNLYYLFSRGRAGPRVASTVPLATAGFKVSPNAFGSLERLQKVEHELTTIKASLEKAGVSIFTAKSQE</sequence>
<dbReference type="InterPro" id="IPR011993">
    <property type="entry name" value="PH-like_dom_sf"/>
</dbReference>
<dbReference type="EMBL" id="LN483142">
    <property type="protein sequence ID" value="CED82856.1"/>
    <property type="molecule type" value="Genomic_DNA"/>
</dbReference>
<dbReference type="InterPro" id="IPR004182">
    <property type="entry name" value="GRAM"/>
</dbReference>
<evidence type="ECO:0000259" key="8">
    <source>
        <dbReference type="PROSITE" id="PS51778"/>
    </source>
</evidence>
<dbReference type="GO" id="GO:0005739">
    <property type="term" value="C:mitochondrion"/>
    <property type="evidence" value="ECO:0007669"/>
    <property type="project" value="TreeGrafter"/>
</dbReference>
<proteinExistence type="inferred from homology"/>
<dbReference type="GO" id="GO:0140268">
    <property type="term" value="C:endoplasmic reticulum-plasma membrane contact site"/>
    <property type="evidence" value="ECO:0007669"/>
    <property type="project" value="TreeGrafter"/>
</dbReference>
<dbReference type="GO" id="GO:0005886">
    <property type="term" value="C:plasma membrane"/>
    <property type="evidence" value="ECO:0007669"/>
    <property type="project" value="TreeGrafter"/>
</dbReference>
<evidence type="ECO:0000256" key="7">
    <source>
        <dbReference type="SAM" id="Phobius"/>
    </source>
</evidence>
<dbReference type="Pfam" id="PF16016">
    <property type="entry name" value="VASt"/>
    <property type="match status" value="1"/>
</dbReference>
<dbReference type="SMART" id="SM00568">
    <property type="entry name" value="GRAM"/>
    <property type="match status" value="1"/>
</dbReference>
<feature type="compositionally biased region" description="Low complexity" evidence="6">
    <location>
        <begin position="226"/>
        <end position="239"/>
    </location>
</feature>
<organism evidence="9">
    <name type="scientific">Phaffia rhodozyma</name>
    <name type="common">Yeast</name>
    <name type="synonym">Xanthophyllomyces dendrorhous</name>
    <dbReference type="NCBI Taxonomy" id="264483"/>
    <lineage>
        <taxon>Eukaryota</taxon>
        <taxon>Fungi</taxon>
        <taxon>Dikarya</taxon>
        <taxon>Basidiomycota</taxon>
        <taxon>Agaricomycotina</taxon>
        <taxon>Tremellomycetes</taxon>
        <taxon>Cystofilobasidiales</taxon>
        <taxon>Mrakiaceae</taxon>
        <taxon>Phaffia</taxon>
    </lineage>
</organism>
<feature type="region of interest" description="Disordered" evidence="6">
    <location>
        <begin position="478"/>
        <end position="533"/>
    </location>
</feature>
<dbReference type="GO" id="GO:0120015">
    <property type="term" value="F:sterol transfer activity"/>
    <property type="evidence" value="ECO:0007669"/>
    <property type="project" value="TreeGrafter"/>
</dbReference>
<dbReference type="GO" id="GO:0032934">
    <property type="term" value="F:sterol binding"/>
    <property type="evidence" value="ECO:0007669"/>
    <property type="project" value="TreeGrafter"/>
</dbReference>
<evidence type="ECO:0000256" key="5">
    <source>
        <dbReference type="ARBA" id="ARBA00023136"/>
    </source>
</evidence>
<dbReference type="GO" id="GO:0032366">
    <property type="term" value="P:intracellular sterol transport"/>
    <property type="evidence" value="ECO:0007669"/>
    <property type="project" value="TreeGrafter"/>
</dbReference>
<evidence type="ECO:0000313" key="9">
    <source>
        <dbReference type="EMBL" id="CED82856.1"/>
    </source>
</evidence>
<dbReference type="PANTHER" id="PTHR23319">
    <property type="entry name" value="GRAM DOMAIN CONTAINING 1B, ISOFORM E"/>
    <property type="match status" value="1"/>
</dbReference>
<evidence type="ECO:0000256" key="3">
    <source>
        <dbReference type="ARBA" id="ARBA00022692"/>
    </source>
</evidence>
<dbReference type="PANTHER" id="PTHR23319:SF4">
    <property type="entry name" value="GRAM DOMAIN CONTAINING 1B, ISOFORM E"/>
    <property type="match status" value="1"/>
</dbReference>
<feature type="compositionally biased region" description="Low complexity" evidence="6">
    <location>
        <begin position="521"/>
        <end position="533"/>
    </location>
</feature>
<evidence type="ECO:0000256" key="1">
    <source>
        <dbReference type="ARBA" id="ARBA00004167"/>
    </source>
</evidence>
<dbReference type="GO" id="GO:0005789">
    <property type="term" value="C:endoplasmic reticulum membrane"/>
    <property type="evidence" value="ECO:0007669"/>
    <property type="project" value="TreeGrafter"/>
</dbReference>